<evidence type="ECO:0000256" key="1">
    <source>
        <dbReference type="SAM" id="SignalP"/>
    </source>
</evidence>
<dbReference type="KEGG" id="pacp:FAZ97_05560"/>
<organism evidence="2 3">
    <name type="scientific">Paraburkholderia acidiphila</name>
    <dbReference type="NCBI Taxonomy" id="2571747"/>
    <lineage>
        <taxon>Bacteria</taxon>
        <taxon>Pseudomonadati</taxon>
        <taxon>Pseudomonadota</taxon>
        <taxon>Betaproteobacteria</taxon>
        <taxon>Burkholderiales</taxon>
        <taxon>Burkholderiaceae</taxon>
        <taxon>Paraburkholderia</taxon>
    </lineage>
</organism>
<reference evidence="2 3" key="1">
    <citation type="submission" date="2019-12" db="EMBL/GenBank/DDBJ databases">
        <title>Paraburkholderia acidiphila 7Q-K02 sp. nov and Paraburkholderia acidisoli DHF22 sp. nov., two strains isolated from forest soil.</title>
        <authorList>
            <person name="Gao Z."/>
            <person name="Qiu L."/>
        </authorList>
    </citation>
    <scope>NUCLEOTIDE SEQUENCE [LARGE SCALE GENOMIC DNA]</scope>
    <source>
        <strain evidence="2 3">7Q-K02</strain>
    </source>
</reference>
<sequence length="85" mass="9342">MKRFSLIAASAGLALCCVATAFAAPSQYPNLEAAQQLIDQSGSHIEAARKDHHDQFGGHAERALQLLQQAKDELREAAVYNERHR</sequence>
<dbReference type="OrthoDB" id="9135578at2"/>
<dbReference type="AlphaFoldDB" id="A0A7Z2J8H8"/>
<gene>
    <name evidence="2" type="ORF">FAZ97_05560</name>
</gene>
<feature type="chain" id="PRO_5031316899" description="DUF4398 domain-containing protein" evidence="1">
    <location>
        <begin position="24"/>
        <end position="85"/>
    </location>
</feature>
<protein>
    <recommendedName>
        <fullName evidence="4">DUF4398 domain-containing protein</fullName>
    </recommendedName>
</protein>
<name>A0A7Z2J8H8_9BURK</name>
<keyword evidence="3" id="KW-1185">Reference proteome</keyword>
<keyword evidence="1" id="KW-0732">Signal</keyword>
<dbReference type="EMBL" id="CP046909">
    <property type="protein sequence ID" value="QGZ54429.1"/>
    <property type="molecule type" value="Genomic_DNA"/>
</dbReference>
<evidence type="ECO:0000313" key="2">
    <source>
        <dbReference type="EMBL" id="QGZ54429.1"/>
    </source>
</evidence>
<dbReference type="RefSeq" id="WP_158757553.1">
    <property type="nucleotide sequence ID" value="NZ_CP046909.1"/>
</dbReference>
<proteinExistence type="predicted"/>
<accession>A0A7Z2J8H8</accession>
<evidence type="ECO:0000313" key="3">
    <source>
        <dbReference type="Proteomes" id="UP000434209"/>
    </source>
</evidence>
<feature type="signal peptide" evidence="1">
    <location>
        <begin position="1"/>
        <end position="23"/>
    </location>
</feature>
<dbReference type="Proteomes" id="UP000434209">
    <property type="component" value="Chromosome 1"/>
</dbReference>
<evidence type="ECO:0008006" key="4">
    <source>
        <dbReference type="Google" id="ProtNLM"/>
    </source>
</evidence>